<name>A0AAV5MQG1_9ROSI</name>
<reference evidence="2 3" key="1">
    <citation type="journal article" date="2021" name="Commun. Biol.">
        <title>The genome of Shorea leprosula (Dipterocarpaceae) highlights the ecological relevance of drought in aseasonal tropical rainforests.</title>
        <authorList>
            <person name="Ng K.K.S."/>
            <person name="Kobayashi M.J."/>
            <person name="Fawcett J.A."/>
            <person name="Hatakeyama M."/>
            <person name="Paape T."/>
            <person name="Ng C.H."/>
            <person name="Ang C.C."/>
            <person name="Tnah L.H."/>
            <person name="Lee C.T."/>
            <person name="Nishiyama T."/>
            <person name="Sese J."/>
            <person name="O'Brien M.J."/>
            <person name="Copetti D."/>
            <person name="Mohd Noor M.I."/>
            <person name="Ong R.C."/>
            <person name="Putra M."/>
            <person name="Sireger I.Z."/>
            <person name="Indrioko S."/>
            <person name="Kosugi Y."/>
            <person name="Izuno A."/>
            <person name="Isagi Y."/>
            <person name="Lee S.L."/>
            <person name="Shimizu K.K."/>
        </authorList>
    </citation>
    <scope>NUCLEOTIDE SEQUENCE [LARGE SCALE GENOMIC DNA]</scope>
    <source>
        <strain evidence="2">214</strain>
    </source>
</reference>
<evidence type="ECO:0000313" key="2">
    <source>
        <dbReference type="EMBL" id="GKV51782.1"/>
    </source>
</evidence>
<evidence type="ECO:0000313" key="3">
    <source>
        <dbReference type="Proteomes" id="UP001054252"/>
    </source>
</evidence>
<comment type="caution">
    <text evidence="2">The sequence shown here is derived from an EMBL/GenBank/DDBJ whole genome shotgun (WGS) entry which is preliminary data.</text>
</comment>
<keyword evidence="1" id="KW-1133">Transmembrane helix</keyword>
<sequence length="64" mass="6797">MVVLISEVKLVRLGLILGLGFGGVAGAFPLVDWGKGLQSPADILGVSLNFDVENTPLHLIYLSY</sequence>
<accession>A0AAV5MQG1</accession>
<keyword evidence="3" id="KW-1185">Reference proteome</keyword>
<dbReference type="AlphaFoldDB" id="A0AAV5MQG1"/>
<dbReference type="Proteomes" id="UP001054252">
    <property type="component" value="Unassembled WGS sequence"/>
</dbReference>
<evidence type="ECO:0000256" key="1">
    <source>
        <dbReference type="SAM" id="Phobius"/>
    </source>
</evidence>
<protein>
    <submittedName>
        <fullName evidence="2">Uncharacterized protein</fullName>
    </submittedName>
</protein>
<keyword evidence="1" id="KW-0472">Membrane</keyword>
<gene>
    <name evidence="2" type="ORF">SLEP1_g58407</name>
</gene>
<organism evidence="2 3">
    <name type="scientific">Rubroshorea leprosula</name>
    <dbReference type="NCBI Taxonomy" id="152421"/>
    <lineage>
        <taxon>Eukaryota</taxon>
        <taxon>Viridiplantae</taxon>
        <taxon>Streptophyta</taxon>
        <taxon>Embryophyta</taxon>
        <taxon>Tracheophyta</taxon>
        <taxon>Spermatophyta</taxon>
        <taxon>Magnoliopsida</taxon>
        <taxon>eudicotyledons</taxon>
        <taxon>Gunneridae</taxon>
        <taxon>Pentapetalae</taxon>
        <taxon>rosids</taxon>
        <taxon>malvids</taxon>
        <taxon>Malvales</taxon>
        <taxon>Dipterocarpaceae</taxon>
        <taxon>Rubroshorea</taxon>
    </lineage>
</organism>
<keyword evidence="1" id="KW-0812">Transmembrane</keyword>
<dbReference type="EMBL" id="BPVZ01000540">
    <property type="protein sequence ID" value="GKV51782.1"/>
    <property type="molecule type" value="Genomic_DNA"/>
</dbReference>
<proteinExistence type="predicted"/>
<feature type="transmembrane region" description="Helical" evidence="1">
    <location>
        <begin position="12"/>
        <end position="31"/>
    </location>
</feature>